<organism evidence="1 2">
    <name type="scientific">Marinoscillum furvescens DSM 4134</name>
    <dbReference type="NCBI Taxonomy" id="1122208"/>
    <lineage>
        <taxon>Bacteria</taxon>
        <taxon>Pseudomonadati</taxon>
        <taxon>Bacteroidota</taxon>
        <taxon>Cytophagia</taxon>
        <taxon>Cytophagales</taxon>
        <taxon>Reichenbachiellaceae</taxon>
        <taxon>Marinoscillum</taxon>
    </lineage>
</organism>
<comment type="caution">
    <text evidence="1">The sequence shown here is derived from an EMBL/GenBank/DDBJ whole genome shotgun (WGS) entry which is preliminary data.</text>
</comment>
<sequence length="212" mass="25165">MQKIVIEPHYLGSLEYFILLMRSDEVILEVCQHFTKQTYKNRCYILTDKGEMPLSVPVQYGNRTAIKDVRIDHRQSWVRQHWGAFYSAYGKAPFFEYFHDHFRNIWEKKHGFLVDLNVEMMTMCLKILQCDRSFEFTENFTRRVKTEFIDLREYILPKKSFQERKIYLPFPYTQTFGNNFVSNLSILDLIMCEGPQASEVLARSVASGGEQI</sequence>
<proteinExistence type="predicted"/>
<dbReference type="Pfam" id="PF08889">
    <property type="entry name" value="WbqC"/>
    <property type="match status" value="2"/>
</dbReference>
<dbReference type="RefSeq" id="WP_115867852.1">
    <property type="nucleotide sequence ID" value="NZ_QREG01000007.1"/>
</dbReference>
<dbReference type="AlphaFoldDB" id="A0A3D9L5X8"/>
<dbReference type="EMBL" id="QREG01000007">
    <property type="protein sequence ID" value="RED99832.1"/>
    <property type="molecule type" value="Genomic_DNA"/>
</dbReference>
<reference evidence="1 2" key="1">
    <citation type="submission" date="2018-07" db="EMBL/GenBank/DDBJ databases">
        <title>Genomic Encyclopedia of Type Strains, Phase IV (KMG-IV): sequencing the most valuable type-strain genomes for metagenomic binning, comparative biology and taxonomic classification.</title>
        <authorList>
            <person name="Goeker M."/>
        </authorList>
    </citation>
    <scope>NUCLEOTIDE SEQUENCE [LARGE SCALE GENOMIC DNA]</scope>
    <source>
        <strain evidence="1 2">DSM 4134</strain>
    </source>
</reference>
<name>A0A3D9L5X8_MARFU</name>
<protein>
    <submittedName>
        <fullName evidence="1">WbqC-like protein</fullName>
    </submittedName>
</protein>
<evidence type="ECO:0000313" key="1">
    <source>
        <dbReference type="EMBL" id="RED99832.1"/>
    </source>
</evidence>
<accession>A0A3D9L5X8</accession>
<keyword evidence="2" id="KW-1185">Reference proteome</keyword>
<gene>
    <name evidence="1" type="ORF">C7460_107115</name>
</gene>
<dbReference type="OrthoDB" id="1523452at2"/>
<evidence type="ECO:0000313" key="2">
    <source>
        <dbReference type="Proteomes" id="UP000256779"/>
    </source>
</evidence>
<dbReference type="Proteomes" id="UP000256779">
    <property type="component" value="Unassembled WGS sequence"/>
</dbReference>
<dbReference type="InterPro" id="IPR014985">
    <property type="entry name" value="WbqC"/>
</dbReference>